<name>A0ABZ3FQC9_9ACTN</name>
<evidence type="ECO:0000256" key="6">
    <source>
        <dbReference type="ARBA" id="ARBA00023136"/>
    </source>
</evidence>
<feature type="transmembrane region" description="Helical" evidence="7">
    <location>
        <begin position="69"/>
        <end position="93"/>
    </location>
</feature>
<feature type="transmembrane region" description="Helical" evidence="7">
    <location>
        <begin position="237"/>
        <end position="257"/>
    </location>
</feature>
<keyword evidence="3" id="KW-1003">Cell membrane</keyword>
<keyword evidence="6 7" id="KW-0472">Membrane</keyword>
<feature type="transmembrane region" description="Helical" evidence="7">
    <location>
        <begin position="297"/>
        <end position="322"/>
    </location>
</feature>
<feature type="transmembrane region" description="Helical" evidence="7">
    <location>
        <begin position="99"/>
        <end position="120"/>
    </location>
</feature>
<dbReference type="Gene3D" id="1.20.1250.20">
    <property type="entry name" value="MFS general substrate transporter like domains"/>
    <property type="match status" value="1"/>
</dbReference>
<dbReference type="Proteomes" id="UP001442841">
    <property type="component" value="Chromosome"/>
</dbReference>
<evidence type="ECO:0000256" key="7">
    <source>
        <dbReference type="SAM" id="Phobius"/>
    </source>
</evidence>
<organism evidence="9 10">
    <name type="scientific">Ammonicoccus fulvus</name>
    <dbReference type="NCBI Taxonomy" id="3138240"/>
    <lineage>
        <taxon>Bacteria</taxon>
        <taxon>Bacillati</taxon>
        <taxon>Actinomycetota</taxon>
        <taxon>Actinomycetes</taxon>
        <taxon>Propionibacteriales</taxon>
        <taxon>Propionibacteriaceae</taxon>
        <taxon>Ammonicoccus</taxon>
    </lineage>
</organism>
<evidence type="ECO:0000256" key="1">
    <source>
        <dbReference type="ARBA" id="ARBA00004651"/>
    </source>
</evidence>
<evidence type="ECO:0000256" key="5">
    <source>
        <dbReference type="ARBA" id="ARBA00022989"/>
    </source>
</evidence>
<evidence type="ECO:0000256" key="3">
    <source>
        <dbReference type="ARBA" id="ARBA00022475"/>
    </source>
</evidence>
<feature type="transmembrane region" description="Helical" evidence="7">
    <location>
        <begin position="7"/>
        <end position="28"/>
    </location>
</feature>
<reference evidence="9 10" key="1">
    <citation type="submission" date="2024-04" db="EMBL/GenBank/DDBJ databases">
        <title>Isolation of an actinomycete strain from pig manure.</title>
        <authorList>
            <person name="Gong T."/>
            <person name="Yu Z."/>
            <person name="An M."/>
            <person name="Wei C."/>
            <person name="Yang W."/>
            <person name="Liu L."/>
        </authorList>
    </citation>
    <scope>NUCLEOTIDE SEQUENCE [LARGE SCALE GENOMIC DNA]</scope>
    <source>
        <strain evidence="9 10">ZF39</strain>
    </source>
</reference>
<protein>
    <submittedName>
        <fullName evidence="9">MFS transporter</fullName>
    </submittedName>
</protein>
<proteinExistence type="predicted"/>
<feature type="transmembrane region" description="Helical" evidence="7">
    <location>
        <begin position="201"/>
        <end position="225"/>
    </location>
</feature>
<dbReference type="InterPro" id="IPR011701">
    <property type="entry name" value="MFS"/>
</dbReference>
<keyword evidence="4 7" id="KW-0812">Transmembrane</keyword>
<dbReference type="Pfam" id="PF07690">
    <property type="entry name" value="MFS_1"/>
    <property type="match status" value="1"/>
</dbReference>
<gene>
    <name evidence="9" type="ORF">AADG42_06535</name>
</gene>
<feature type="transmembrane region" description="Helical" evidence="7">
    <location>
        <begin position="132"/>
        <end position="153"/>
    </location>
</feature>
<dbReference type="PROSITE" id="PS00216">
    <property type="entry name" value="SUGAR_TRANSPORT_1"/>
    <property type="match status" value="1"/>
</dbReference>
<dbReference type="PROSITE" id="PS50850">
    <property type="entry name" value="MFS"/>
    <property type="match status" value="1"/>
</dbReference>
<evidence type="ECO:0000313" key="9">
    <source>
        <dbReference type="EMBL" id="XAN06970.1"/>
    </source>
</evidence>
<dbReference type="PANTHER" id="PTHR23517:SF13">
    <property type="entry name" value="MAJOR FACILITATOR SUPERFAMILY MFS_1"/>
    <property type="match status" value="1"/>
</dbReference>
<dbReference type="SUPFAM" id="SSF103473">
    <property type="entry name" value="MFS general substrate transporter"/>
    <property type="match status" value="1"/>
</dbReference>
<evidence type="ECO:0000313" key="10">
    <source>
        <dbReference type="Proteomes" id="UP001442841"/>
    </source>
</evidence>
<dbReference type="InterPro" id="IPR020846">
    <property type="entry name" value="MFS_dom"/>
</dbReference>
<dbReference type="RefSeq" id="WP_425308413.1">
    <property type="nucleotide sequence ID" value="NZ_CP154795.1"/>
</dbReference>
<keyword evidence="10" id="KW-1185">Reference proteome</keyword>
<feature type="transmembrane region" description="Helical" evidence="7">
    <location>
        <begin position="34"/>
        <end position="57"/>
    </location>
</feature>
<evidence type="ECO:0000259" key="8">
    <source>
        <dbReference type="PROSITE" id="PS50850"/>
    </source>
</evidence>
<evidence type="ECO:0000256" key="2">
    <source>
        <dbReference type="ARBA" id="ARBA00022448"/>
    </source>
</evidence>
<dbReference type="InterPro" id="IPR005829">
    <property type="entry name" value="Sugar_transporter_CS"/>
</dbReference>
<sequence length="390" mass="40597">MNDKHRVASAMFGIGWGANHFAGLLLIYRGEGGLSTSTVTAMFGAYALGLVPALFAAGALSDRVGRRRVLILAGWLSLIASIVLASGVLTAAMLFLGRFLAGAATGGAMVAGTAWVRRLAEEAGERSGARTAAVALSGGFGGGALVAAALAQWLPWPRLLAYALHVALMLVVIAMTQRVVEPREPAEGDHGRVRLAPLFTRPFLLGVGIWAPWVFGTATVSFVVLPTLPAVAASAHGAPVFLNGAVAGLTLLTGVLVQPFAQRLNHLSGRWGTAVGLLLASAGLGAAAWLTHQQQGFAWWALLPVAIVLGSAYGMLLVAGLIQVERLSSRRQHATYVAAYYSLTYVGFGYPFALTLLSQVAPLWCWLALGAGIAALTIPARMSAGDGLRR</sequence>
<accession>A0ABZ3FQC9</accession>
<dbReference type="InterPro" id="IPR036259">
    <property type="entry name" value="MFS_trans_sf"/>
</dbReference>
<feature type="transmembrane region" description="Helical" evidence="7">
    <location>
        <begin position="269"/>
        <end position="291"/>
    </location>
</feature>
<feature type="transmembrane region" description="Helical" evidence="7">
    <location>
        <begin position="360"/>
        <end position="380"/>
    </location>
</feature>
<feature type="transmembrane region" description="Helical" evidence="7">
    <location>
        <begin position="334"/>
        <end position="354"/>
    </location>
</feature>
<dbReference type="InterPro" id="IPR050171">
    <property type="entry name" value="MFS_Transporters"/>
</dbReference>
<evidence type="ECO:0000256" key="4">
    <source>
        <dbReference type="ARBA" id="ARBA00022692"/>
    </source>
</evidence>
<dbReference type="PANTHER" id="PTHR23517">
    <property type="entry name" value="RESISTANCE PROTEIN MDTM, PUTATIVE-RELATED-RELATED"/>
    <property type="match status" value="1"/>
</dbReference>
<feature type="transmembrane region" description="Helical" evidence="7">
    <location>
        <begin position="159"/>
        <end position="180"/>
    </location>
</feature>
<keyword evidence="2" id="KW-0813">Transport</keyword>
<keyword evidence="5 7" id="KW-1133">Transmembrane helix</keyword>
<comment type="subcellular location">
    <subcellularLocation>
        <location evidence="1">Cell membrane</location>
        <topology evidence="1">Multi-pass membrane protein</topology>
    </subcellularLocation>
</comment>
<feature type="domain" description="Major facilitator superfamily (MFS) profile" evidence="8">
    <location>
        <begin position="1"/>
        <end position="390"/>
    </location>
</feature>
<dbReference type="EMBL" id="CP154795">
    <property type="protein sequence ID" value="XAN06970.1"/>
    <property type="molecule type" value="Genomic_DNA"/>
</dbReference>